<accession>B3XQB9</accession>
<dbReference type="Gene3D" id="3.40.1350.10">
    <property type="match status" value="1"/>
</dbReference>
<reference evidence="5" key="1">
    <citation type="submission" date="2008-06" db="EMBL/GenBank/DDBJ databases">
        <title>Permanent draft sequence of Lactobacillus reuteri 100-23.</title>
        <authorList>
            <consortium name="US DOE Joint Genome Institute"/>
            <person name="Copeland A."/>
            <person name="Lucas S."/>
            <person name="Lapidus A."/>
            <person name="Barry K."/>
            <person name="Detter J.C."/>
            <person name="Glavina del Rio T."/>
            <person name="Hammon N."/>
            <person name="Israni S."/>
            <person name="Dalin E."/>
            <person name="Tice H."/>
            <person name="Pitluck S."/>
            <person name="Sun H."/>
            <person name="Schmutz J."/>
            <person name="Larimer F."/>
            <person name="Land M."/>
            <person name="Hauser L."/>
            <person name="Walter J."/>
            <person name="Heng N.C.K."/>
            <person name="Tannock G.W."/>
            <person name="Richardson P."/>
        </authorList>
    </citation>
    <scope>NUCLEOTIDE SEQUENCE [LARGE SCALE GENOMIC DNA]</scope>
    <source>
        <strain evidence="5">DSM 17509 / CIP 109821 / 100-23</strain>
    </source>
</reference>
<dbReference type="InterPro" id="IPR011335">
    <property type="entry name" value="Restrct_endonuc-II-like"/>
</dbReference>
<dbReference type="PANTHER" id="PTHR30015">
    <property type="entry name" value="MRR RESTRICTION SYSTEM PROTEIN"/>
    <property type="match status" value="1"/>
</dbReference>
<evidence type="ECO:0000259" key="3">
    <source>
        <dbReference type="Pfam" id="PF04471"/>
    </source>
</evidence>
<evidence type="ECO:0000256" key="1">
    <source>
        <dbReference type="ARBA" id="ARBA00022801"/>
    </source>
</evidence>
<sequence>MSQLIRNINKKKVTKSNQKEKGQKQENKVLAESQIKEWFNQQNEKTQDELLNHLVKMNPYKFENLMIQLLSVMGYKGDEGQALVTQKSNDHGIDGIINQDPLGLQKVYLQVKRYAPDNSVQMPEITAFSGSIKLKHADRGVFITTSTFTQGAINAAKDLNITLVNGEMLTNLMIQYQVGVEVKEHYMTYKIDGNMF</sequence>
<dbReference type="InterPro" id="IPR011856">
    <property type="entry name" value="tRNA_endonuc-like_dom_sf"/>
</dbReference>
<dbReference type="GO" id="GO:0003677">
    <property type="term" value="F:DNA binding"/>
    <property type="evidence" value="ECO:0007669"/>
    <property type="project" value="InterPro"/>
</dbReference>
<evidence type="ECO:0000313" key="5">
    <source>
        <dbReference type="Proteomes" id="UP000003853"/>
    </source>
</evidence>
<dbReference type="RefSeq" id="WP_003666117.1">
    <property type="nucleotide sequence ID" value="NZ_AAPZ02000002.1"/>
</dbReference>
<gene>
    <name evidence="4" type="ORF">Lreu23DRAFT_3231</name>
</gene>
<dbReference type="GO" id="GO:0009307">
    <property type="term" value="P:DNA restriction-modification system"/>
    <property type="evidence" value="ECO:0007669"/>
    <property type="project" value="InterPro"/>
</dbReference>
<dbReference type="PATRIC" id="fig|349123.13.peg.234"/>
<dbReference type="Pfam" id="PF04471">
    <property type="entry name" value="Mrr_cat"/>
    <property type="match status" value="1"/>
</dbReference>
<evidence type="ECO:0000256" key="2">
    <source>
        <dbReference type="SAM" id="MobiDB-lite"/>
    </source>
</evidence>
<dbReference type="SUPFAM" id="SSF52980">
    <property type="entry name" value="Restriction endonuclease-like"/>
    <property type="match status" value="1"/>
</dbReference>
<evidence type="ECO:0000313" key="4">
    <source>
        <dbReference type="EMBL" id="EDX41720.1"/>
    </source>
</evidence>
<keyword evidence="1" id="KW-0378">Hydrolase</keyword>
<name>B3XQB9_LIMR1</name>
<dbReference type="Proteomes" id="UP000003853">
    <property type="component" value="Unassembled WGS sequence"/>
</dbReference>
<feature type="region of interest" description="Disordered" evidence="2">
    <location>
        <begin position="1"/>
        <end position="27"/>
    </location>
</feature>
<proteinExistence type="predicted"/>
<dbReference type="eggNOG" id="COG1715">
    <property type="taxonomic scope" value="Bacteria"/>
</dbReference>
<dbReference type="InterPro" id="IPR052906">
    <property type="entry name" value="Type_IV_Methyl-Rstrct_Enzyme"/>
</dbReference>
<dbReference type="InterPro" id="IPR007560">
    <property type="entry name" value="Restrct_endonuc_IV_Mrr"/>
</dbReference>
<feature type="compositionally biased region" description="Basic and acidic residues" evidence="2">
    <location>
        <begin position="17"/>
        <end position="27"/>
    </location>
</feature>
<dbReference type="GO" id="GO:0015666">
    <property type="term" value="F:restriction endodeoxyribonuclease activity"/>
    <property type="evidence" value="ECO:0007669"/>
    <property type="project" value="TreeGrafter"/>
</dbReference>
<protein>
    <submittedName>
        <fullName evidence="4">Restriction endonuclease</fullName>
    </submittedName>
</protein>
<comment type="caution">
    <text evidence="4">The sequence shown here is derived from an EMBL/GenBank/DDBJ whole genome shotgun (WGS) entry which is preliminary data.</text>
</comment>
<organism evidence="4 5">
    <name type="scientific">Limosilactobacillus reuteri subsp. rodentium (strain DSM 17509 / CIP 109821 / 100-23)</name>
    <name type="common">Lactobacillus reuteri</name>
    <dbReference type="NCBI Taxonomy" id="349123"/>
    <lineage>
        <taxon>Bacteria</taxon>
        <taxon>Bacillati</taxon>
        <taxon>Bacillota</taxon>
        <taxon>Bacilli</taxon>
        <taxon>Lactobacillales</taxon>
        <taxon>Lactobacillaceae</taxon>
        <taxon>Limosilactobacillus</taxon>
    </lineage>
</organism>
<keyword evidence="4" id="KW-0540">Nuclease</keyword>
<dbReference type="EMBL" id="AAPZ02000002">
    <property type="protein sequence ID" value="EDX41720.1"/>
    <property type="molecule type" value="Genomic_DNA"/>
</dbReference>
<dbReference type="PANTHER" id="PTHR30015:SF7">
    <property type="entry name" value="TYPE IV METHYL-DIRECTED RESTRICTION ENZYME ECOKMRR"/>
    <property type="match status" value="1"/>
</dbReference>
<feature type="domain" description="Restriction endonuclease type IV Mrr" evidence="3">
    <location>
        <begin position="56"/>
        <end position="173"/>
    </location>
</feature>
<dbReference type="AlphaFoldDB" id="B3XQB9"/>
<keyword evidence="4" id="KW-0255">Endonuclease</keyword>